<keyword evidence="2 6" id="KW-0349">Heme</keyword>
<feature type="domain" description="Cytochrome c" evidence="8">
    <location>
        <begin position="104"/>
        <end position="188"/>
    </location>
</feature>
<dbReference type="PROSITE" id="PS51007">
    <property type="entry name" value="CYTC"/>
    <property type="match status" value="2"/>
</dbReference>
<feature type="signal peptide" evidence="7">
    <location>
        <begin position="1"/>
        <end position="19"/>
    </location>
</feature>
<evidence type="ECO:0000256" key="7">
    <source>
        <dbReference type="SAM" id="SignalP"/>
    </source>
</evidence>
<evidence type="ECO:0000256" key="1">
    <source>
        <dbReference type="ARBA" id="ARBA00022448"/>
    </source>
</evidence>
<organism evidence="9 10">
    <name type="scientific">Salipiger mangrovisoli</name>
    <dbReference type="NCBI Taxonomy" id="2865933"/>
    <lineage>
        <taxon>Bacteria</taxon>
        <taxon>Pseudomonadati</taxon>
        <taxon>Pseudomonadota</taxon>
        <taxon>Alphaproteobacteria</taxon>
        <taxon>Rhodobacterales</taxon>
        <taxon>Roseobacteraceae</taxon>
        <taxon>Salipiger</taxon>
    </lineage>
</organism>
<protein>
    <submittedName>
        <fullName evidence="9">C-type cytochrome</fullName>
    </submittedName>
</protein>
<comment type="caution">
    <text evidence="9">The sequence shown here is derived from an EMBL/GenBank/DDBJ whole genome shotgun (WGS) entry which is preliminary data.</text>
</comment>
<reference evidence="9 10" key="1">
    <citation type="journal article" date="2021" name="Int. J. Syst. Evol. Microbiol.">
        <title>Salipiger mangrovisoli sp. nov., isolated from mangrove soil and the proposal for the reclassification of Paraphaeobacter pallidus as Salipiger pallidus comb. nov.</title>
        <authorList>
            <person name="Du J."/>
            <person name="Liu Y."/>
            <person name="Pei T."/>
            <person name="Deng M.R."/>
            <person name="Zhu H."/>
        </authorList>
    </citation>
    <scope>NUCLEOTIDE SEQUENCE [LARGE SCALE GENOMIC DNA]</scope>
    <source>
        <strain evidence="9 10">6D45A</strain>
    </source>
</reference>
<feature type="domain" description="Cytochrome c" evidence="8">
    <location>
        <begin position="14"/>
        <end position="98"/>
    </location>
</feature>
<dbReference type="Gene3D" id="1.10.760.10">
    <property type="entry name" value="Cytochrome c-like domain"/>
    <property type="match status" value="2"/>
</dbReference>
<proteinExistence type="predicted"/>
<keyword evidence="5 6" id="KW-0408">Iron</keyword>
<keyword evidence="10" id="KW-1185">Reference proteome</keyword>
<sequence length="190" mass="20888">MKLPLLVLAGCLAAVPALAKDNFVLEDEVALCTGCHGEDGVPVATDYPIIAGQQYFYIFTQLRDFGAGRRENETMTPIAAEYDRDQAKEIAQYFADKPWPDVPGSSQEGDRQLAEKAMTAAECSACHGKWQGDSRIPRLAGQQVDYLATTMLDFKSKTRKNAPDMSNLMADVSDDEIHALARYLSTVVIH</sequence>
<name>A0ABR9X0B1_9RHOB</name>
<evidence type="ECO:0000256" key="4">
    <source>
        <dbReference type="ARBA" id="ARBA00022982"/>
    </source>
</evidence>
<evidence type="ECO:0000256" key="5">
    <source>
        <dbReference type="ARBA" id="ARBA00023004"/>
    </source>
</evidence>
<dbReference type="InterPro" id="IPR036909">
    <property type="entry name" value="Cyt_c-like_dom_sf"/>
</dbReference>
<evidence type="ECO:0000256" key="3">
    <source>
        <dbReference type="ARBA" id="ARBA00022723"/>
    </source>
</evidence>
<dbReference type="InterPro" id="IPR009056">
    <property type="entry name" value="Cyt_c-like_dom"/>
</dbReference>
<dbReference type="InterPro" id="IPR050597">
    <property type="entry name" value="Cytochrome_c_Oxidase_Subunit"/>
</dbReference>
<evidence type="ECO:0000313" key="10">
    <source>
        <dbReference type="Proteomes" id="UP000607796"/>
    </source>
</evidence>
<dbReference type="RefSeq" id="WP_194134260.1">
    <property type="nucleotide sequence ID" value="NZ_JADFFK010000005.1"/>
</dbReference>
<accession>A0ABR9X0B1</accession>
<keyword evidence="4" id="KW-0249">Electron transport</keyword>
<evidence type="ECO:0000259" key="8">
    <source>
        <dbReference type="PROSITE" id="PS51007"/>
    </source>
</evidence>
<keyword evidence="7" id="KW-0732">Signal</keyword>
<feature type="chain" id="PRO_5046658259" evidence="7">
    <location>
        <begin position="20"/>
        <end position="190"/>
    </location>
</feature>
<evidence type="ECO:0000256" key="6">
    <source>
        <dbReference type="PROSITE-ProRule" id="PRU00433"/>
    </source>
</evidence>
<dbReference type="Proteomes" id="UP000607796">
    <property type="component" value="Unassembled WGS sequence"/>
</dbReference>
<keyword evidence="3 6" id="KW-0479">Metal-binding</keyword>
<dbReference type="PANTHER" id="PTHR33751:SF9">
    <property type="entry name" value="CYTOCHROME C4"/>
    <property type="match status" value="1"/>
</dbReference>
<dbReference type="PANTHER" id="PTHR33751">
    <property type="entry name" value="CBB3-TYPE CYTOCHROME C OXIDASE SUBUNIT FIXP"/>
    <property type="match status" value="1"/>
</dbReference>
<evidence type="ECO:0000256" key="2">
    <source>
        <dbReference type="ARBA" id="ARBA00022617"/>
    </source>
</evidence>
<gene>
    <name evidence="9" type="ORF">IQ782_08865</name>
</gene>
<keyword evidence="1" id="KW-0813">Transport</keyword>
<dbReference type="Pfam" id="PF13442">
    <property type="entry name" value="Cytochrome_CBB3"/>
    <property type="match status" value="1"/>
</dbReference>
<evidence type="ECO:0000313" key="9">
    <source>
        <dbReference type="EMBL" id="MBE9636946.1"/>
    </source>
</evidence>
<dbReference type="EMBL" id="JADFFK010000005">
    <property type="protein sequence ID" value="MBE9636946.1"/>
    <property type="molecule type" value="Genomic_DNA"/>
</dbReference>
<dbReference type="SUPFAM" id="SSF46626">
    <property type="entry name" value="Cytochrome c"/>
    <property type="match status" value="2"/>
</dbReference>